<evidence type="ECO:0000313" key="4">
    <source>
        <dbReference type="Proteomes" id="UP000236162"/>
    </source>
</evidence>
<dbReference type="GeneID" id="79806893"/>
<dbReference type="eggNOG" id="ENOG5033BSS">
    <property type="taxonomic scope" value="Bacteria"/>
</dbReference>
<reference evidence="2 4" key="1">
    <citation type="submission" date="2017-04" db="EMBL/GenBank/DDBJ databases">
        <title>In vitro and in silico characterization of Lactobacillus paraplantarum D2-1, a starter culture for soymilk fermentation.</title>
        <authorList>
            <person name="Endo A."/>
            <person name="Sasaki F."/>
            <person name="Maeno S."/>
            <person name="Kanesaki Y."/>
            <person name="Kubota E."/>
            <person name="Torres G.A."/>
            <person name="Tomita S."/>
            <person name="Nakagawa J."/>
        </authorList>
    </citation>
    <scope>NUCLEOTIDE SEQUENCE [LARGE SCALE GENOMIC DNA]</scope>
    <source>
        <strain evidence="2 4">D2-1</strain>
    </source>
</reference>
<dbReference type="HOGENOM" id="CLU_185803_2_0_9"/>
<organism evidence="3 6">
    <name type="scientific">Lactiplantibacillus paraplantarum</name>
    <dbReference type="NCBI Taxonomy" id="60520"/>
    <lineage>
        <taxon>Bacteria</taxon>
        <taxon>Bacillati</taxon>
        <taxon>Bacillota</taxon>
        <taxon>Bacilli</taxon>
        <taxon>Lactobacillales</taxon>
        <taxon>Lactobacillaceae</taxon>
        <taxon>Lactiplantibacillus</taxon>
    </lineage>
</organism>
<accession>A0A098R9G7</accession>
<dbReference type="AlphaFoldDB" id="A0A098R9G7"/>
<dbReference type="RefSeq" id="WP_021732343.1">
    <property type="nucleotide sequence ID" value="NZ_AVAI01000144.1"/>
</dbReference>
<dbReference type="KEGG" id="lpx:ASU28_05020"/>
<gene>
    <name evidence="3" type="ORF">EUZ87_05435</name>
    <name evidence="1" type="ORF">LP667_05160</name>
    <name evidence="2" type="ORF">LPPLD21_02679</name>
</gene>
<dbReference type="Proteomes" id="UP000236162">
    <property type="component" value="Unassembled WGS sequence"/>
</dbReference>
<evidence type="ECO:0000313" key="3">
    <source>
        <dbReference type="EMBL" id="TBX46561.1"/>
    </source>
</evidence>
<dbReference type="EMBL" id="CP032744">
    <property type="protein sequence ID" value="AYJ38254.1"/>
    <property type="molecule type" value="Genomic_DNA"/>
</dbReference>
<name>A0A098R9G7_9LACO</name>
<evidence type="ECO:0000313" key="6">
    <source>
        <dbReference type="Proteomes" id="UP000292648"/>
    </source>
</evidence>
<protein>
    <submittedName>
        <fullName evidence="3">Uncharacterized protein</fullName>
    </submittedName>
</protein>
<dbReference type="EMBL" id="SEHH01000042">
    <property type="protein sequence ID" value="TBX46561.1"/>
    <property type="molecule type" value="Genomic_DNA"/>
</dbReference>
<evidence type="ECO:0000313" key="1">
    <source>
        <dbReference type="EMBL" id="AYJ38254.1"/>
    </source>
</evidence>
<reference evidence="1 5" key="2">
    <citation type="submission" date="2018-10" db="EMBL/GenBank/DDBJ databases">
        <title>Genome seuquencing of Lactobacillus species.</title>
        <authorList>
            <person name="Baek C."/>
            <person name="Yi H."/>
        </authorList>
    </citation>
    <scope>NUCLEOTIDE SEQUENCE [LARGE SCALE GENOMIC DNA]</scope>
    <source>
        <strain evidence="1 5">DSM 10667</strain>
    </source>
</reference>
<evidence type="ECO:0000313" key="5">
    <source>
        <dbReference type="Proteomes" id="UP000277896"/>
    </source>
</evidence>
<dbReference type="Proteomes" id="UP000277896">
    <property type="component" value="Chromosome"/>
</dbReference>
<proteinExistence type="predicted"/>
<sequence>MATDYTQLMEALRHGERESFTVTPDEFMAFHDAYMKYEYRKRVIGMADLDGRIVYHFEKDGKTTN</sequence>
<dbReference type="EMBL" id="BDOR01000021">
    <property type="protein sequence ID" value="GBF03124.1"/>
    <property type="molecule type" value="Genomic_DNA"/>
</dbReference>
<keyword evidence="4" id="KW-1185">Reference proteome</keyword>
<evidence type="ECO:0000313" key="2">
    <source>
        <dbReference type="EMBL" id="GBF03124.1"/>
    </source>
</evidence>
<reference evidence="3 6" key="3">
    <citation type="submission" date="2019-01" db="EMBL/GenBank/DDBJ databases">
        <title>Draft genome sequence of Lactobacillus paraplantarum OSY-TC318, a Producer of the novel lantibiotic Paraplantaracin TC318.</title>
        <authorList>
            <person name="Hussein W.E."/>
            <person name="Huang E."/>
            <person name="Yousef A.E."/>
        </authorList>
    </citation>
    <scope>NUCLEOTIDE SEQUENCE [LARGE SCALE GENOMIC DNA]</scope>
    <source>
        <strain evidence="3 6">OSY-TC318</strain>
    </source>
</reference>
<dbReference type="Proteomes" id="UP000292648">
    <property type="component" value="Unassembled WGS sequence"/>
</dbReference>